<feature type="domain" description="Myb-like" evidence="2">
    <location>
        <begin position="158"/>
        <end position="212"/>
    </location>
</feature>
<dbReference type="Proteomes" id="UP000247409">
    <property type="component" value="Unassembled WGS sequence"/>
</dbReference>
<dbReference type="OrthoDB" id="608866at2759"/>
<keyword evidence="4" id="KW-1185">Reference proteome</keyword>
<evidence type="ECO:0000259" key="2">
    <source>
        <dbReference type="SMART" id="SM00717"/>
    </source>
</evidence>
<dbReference type="AlphaFoldDB" id="A0A2V3IF86"/>
<comment type="caution">
    <text evidence="3">The sequence shown here is derived from an EMBL/GenBank/DDBJ whole genome shotgun (WGS) entry which is preliminary data.</text>
</comment>
<feature type="compositionally biased region" description="Polar residues" evidence="1">
    <location>
        <begin position="240"/>
        <end position="252"/>
    </location>
</feature>
<dbReference type="InterPro" id="IPR001005">
    <property type="entry name" value="SANT/Myb"/>
</dbReference>
<sequence>MKGVKNFLRLVLGTRRGANVDIISEKNPIIASSTQVFGDIQDRKREIDRDIDARLNDIGITAQSQNEEPLCGTIQTKPNTGKNSESSLLNFVSDSEEEEAKKDLKKMTSPRSTPTSMMFTRPKTGHDVSVRNATEADSMGPKKLFSCPVGMSGAIKWRIGRFSVKETALLIEGIEEHGVGRWKLIQETKCFPNNISRTQTSLKDKARSLGYTSDRKRQYHPGDKPAKKRRRQTILRIDSSESTDPCTESNRG</sequence>
<gene>
    <name evidence="3" type="ORF">BWQ96_09567</name>
</gene>
<accession>A0A2V3IF86</accession>
<feature type="compositionally biased region" description="Polar residues" evidence="1">
    <location>
        <begin position="109"/>
        <end position="118"/>
    </location>
</feature>
<feature type="region of interest" description="Disordered" evidence="1">
    <location>
        <begin position="210"/>
        <end position="252"/>
    </location>
</feature>
<proteinExistence type="predicted"/>
<name>A0A2V3IF86_9FLOR</name>
<dbReference type="SMART" id="SM00717">
    <property type="entry name" value="SANT"/>
    <property type="match status" value="1"/>
</dbReference>
<dbReference type="CDD" id="cd11660">
    <property type="entry name" value="SANT_TRF"/>
    <property type="match status" value="1"/>
</dbReference>
<dbReference type="Gene3D" id="1.10.246.220">
    <property type="match status" value="1"/>
</dbReference>
<evidence type="ECO:0000313" key="4">
    <source>
        <dbReference type="Proteomes" id="UP000247409"/>
    </source>
</evidence>
<evidence type="ECO:0000313" key="3">
    <source>
        <dbReference type="EMBL" id="PXF40734.1"/>
    </source>
</evidence>
<feature type="region of interest" description="Disordered" evidence="1">
    <location>
        <begin position="99"/>
        <end position="123"/>
    </location>
</feature>
<dbReference type="InterPro" id="IPR009057">
    <property type="entry name" value="Homeodomain-like_sf"/>
</dbReference>
<organism evidence="3 4">
    <name type="scientific">Gracilariopsis chorda</name>
    <dbReference type="NCBI Taxonomy" id="448386"/>
    <lineage>
        <taxon>Eukaryota</taxon>
        <taxon>Rhodophyta</taxon>
        <taxon>Florideophyceae</taxon>
        <taxon>Rhodymeniophycidae</taxon>
        <taxon>Gracilariales</taxon>
        <taxon>Gracilariaceae</taxon>
        <taxon>Gracilariopsis</taxon>
    </lineage>
</organism>
<evidence type="ECO:0000256" key="1">
    <source>
        <dbReference type="SAM" id="MobiDB-lite"/>
    </source>
</evidence>
<protein>
    <recommendedName>
        <fullName evidence="2">Myb-like domain-containing protein</fullName>
    </recommendedName>
</protein>
<feature type="compositionally biased region" description="Basic and acidic residues" evidence="1">
    <location>
        <begin position="210"/>
        <end position="225"/>
    </location>
</feature>
<dbReference type="Pfam" id="PF00249">
    <property type="entry name" value="Myb_DNA-binding"/>
    <property type="match status" value="1"/>
</dbReference>
<dbReference type="EMBL" id="NBIV01000263">
    <property type="protein sequence ID" value="PXF40734.1"/>
    <property type="molecule type" value="Genomic_DNA"/>
</dbReference>
<reference evidence="3 4" key="1">
    <citation type="journal article" date="2018" name="Mol. Biol. Evol.">
        <title>Analysis of the draft genome of the red seaweed Gracilariopsis chorda provides insights into genome size evolution in Rhodophyta.</title>
        <authorList>
            <person name="Lee J."/>
            <person name="Yang E.C."/>
            <person name="Graf L."/>
            <person name="Yang J.H."/>
            <person name="Qiu H."/>
            <person name="Zel Zion U."/>
            <person name="Chan C.X."/>
            <person name="Stephens T.G."/>
            <person name="Weber A.P.M."/>
            <person name="Boo G.H."/>
            <person name="Boo S.M."/>
            <person name="Kim K.M."/>
            <person name="Shin Y."/>
            <person name="Jung M."/>
            <person name="Lee S.J."/>
            <person name="Yim H.S."/>
            <person name="Lee J.H."/>
            <person name="Bhattacharya D."/>
            <person name="Yoon H.S."/>
        </authorList>
    </citation>
    <scope>NUCLEOTIDE SEQUENCE [LARGE SCALE GENOMIC DNA]</scope>
    <source>
        <strain evidence="3 4">SKKU-2015</strain>
        <tissue evidence="3">Whole body</tissue>
    </source>
</reference>
<dbReference type="SUPFAM" id="SSF46689">
    <property type="entry name" value="Homeodomain-like"/>
    <property type="match status" value="1"/>
</dbReference>